<dbReference type="Proteomes" id="UP000235145">
    <property type="component" value="Unassembled WGS sequence"/>
</dbReference>
<keyword evidence="3" id="KW-1185">Reference proteome</keyword>
<organism evidence="2 3">
    <name type="scientific">Lactuca sativa</name>
    <name type="common">Garden lettuce</name>
    <dbReference type="NCBI Taxonomy" id="4236"/>
    <lineage>
        <taxon>Eukaryota</taxon>
        <taxon>Viridiplantae</taxon>
        <taxon>Streptophyta</taxon>
        <taxon>Embryophyta</taxon>
        <taxon>Tracheophyta</taxon>
        <taxon>Spermatophyta</taxon>
        <taxon>Magnoliopsida</taxon>
        <taxon>eudicotyledons</taxon>
        <taxon>Gunneridae</taxon>
        <taxon>Pentapetalae</taxon>
        <taxon>asterids</taxon>
        <taxon>campanulids</taxon>
        <taxon>Asterales</taxon>
        <taxon>Asteraceae</taxon>
        <taxon>Cichorioideae</taxon>
        <taxon>Cichorieae</taxon>
        <taxon>Lactucinae</taxon>
        <taxon>Lactuca</taxon>
    </lineage>
</organism>
<name>A0A9R1VGH8_LACSA</name>
<sequence>MSNGLVLCCWRSPTPFDYYICDPLTRQWITLPRRGPKYHEFFKEGLITRVNEDHMLTSYIVVRLKHFKSNYLNLEIFSSQTGKWIGNKLPCPISIKLWERVEGSIYCYGALHWQVINDKGIHVMLAFDPYKDPKCVRLISFPDDRDFQSEENDIGTLQLCGESQGTLRYFEVAHGRKQFYLFSMWSMKDYEKGEWCCEFRVRRSDLHSNDLELSNWLSRYGWFTPLSFHPLNPNVVYMYCMEPGRIVSYNILNRRLDVASKPIGQFISSYFAIPFVLPRWPVLVPIASVKSKKEKVECRN</sequence>
<evidence type="ECO:0000259" key="1">
    <source>
        <dbReference type="Pfam" id="PF24750"/>
    </source>
</evidence>
<dbReference type="EMBL" id="NBSK02000005">
    <property type="protein sequence ID" value="KAJ0204312.1"/>
    <property type="molecule type" value="Genomic_DNA"/>
</dbReference>
<dbReference type="OrthoDB" id="674184at2759"/>
<dbReference type="PANTHER" id="PTHR35546">
    <property type="entry name" value="F-BOX PROTEIN INTERACTION DOMAIN PROTEIN-RELATED"/>
    <property type="match status" value="1"/>
</dbReference>
<evidence type="ECO:0000313" key="3">
    <source>
        <dbReference type="Proteomes" id="UP000235145"/>
    </source>
</evidence>
<dbReference type="PANTHER" id="PTHR35546:SF87">
    <property type="entry name" value="F-BOX DOMAIN-CONTAINING PROTEIN"/>
    <property type="match status" value="1"/>
</dbReference>
<accession>A0A9R1VGH8</accession>
<dbReference type="Gramene" id="rna-gnl|WGS:NBSK|LSAT_5X38300_mrna">
    <property type="protein sequence ID" value="cds-PLY82652.1"/>
    <property type="gene ID" value="gene-LSAT_5X38300"/>
</dbReference>
<protein>
    <recommendedName>
        <fullName evidence="1">F-box protein At3g26010-like beta-propeller domain-containing protein</fullName>
    </recommendedName>
</protein>
<dbReference type="Pfam" id="PF24750">
    <property type="entry name" value="b-prop_At3g26010-like"/>
    <property type="match status" value="1"/>
</dbReference>
<gene>
    <name evidence="2" type="ORF">LSAT_V11C500243240</name>
</gene>
<evidence type="ECO:0000313" key="2">
    <source>
        <dbReference type="EMBL" id="KAJ0204312.1"/>
    </source>
</evidence>
<comment type="caution">
    <text evidence="2">The sequence shown here is derived from an EMBL/GenBank/DDBJ whole genome shotgun (WGS) entry which is preliminary data.</text>
</comment>
<feature type="domain" description="F-box protein At3g26010-like beta-propeller" evidence="1">
    <location>
        <begin position="2"/>
        <end position="258"/>
    </location>
</feature>
<reference evidence="2 3" key="1">
    <citation type="journal article" date="2017" name="Nat. Commun.">
        <title>Genome assembly with in vitro proximity ligation data and whole-genome triplication in lettuce.</title>
        <authorList>
            <person name="Reyes-Chin-Wo S."/>
            <person name="Wang Z."/>
            <person name="Yang X."/>
            <person name="Kozik A."/>
            <person name="Arikit S."/>
            <person name="Song C."/>
            <person name="Xia L."/>
            <person name="Froenicke L."/>
            <person name="Lavelle D.O."/>
            <person name="Truco M.J."/>
            <person name="Xia R."/>
            <person name="Zhu S."/>
            <person name="Xu C."/>
            <person name="Xu H."/>
            <person name="Xu X."/>
            <person name="Cox K."/>
            <person name="Korf I."/>
            <person name="Meyers B.C."/>
            <person name="Michelmore R.W."/>
        </authorList>
    </citation>
    <scope>NUCLEOTIDE SEQUENCE [LARGE SCALE GENOMIC DNA]</scope>
    <source>
        <strain evidence="3">cv. Salinas</strain>
        <tissue evidence="2">Seedlings</tissue>
    </source>
</reference>
<proteinExistence type="predicted"/>
<dbReference type="AlphaFoldDB" id="A0A9R1VGH8"/>
<dbReference type="InterPro" id="IPR056592">
    <property type="entry name" value="Beta-prop_At3g26010-like"/>
</dbReference>
<dbReference type="InterPro" id="IPR055290">
    <property type="entry name" value="At3g26010-like"/>
</dbReference>